<evidence type="ECO:0000313" key="4">
    <source>
        <dbReference type="Proteomes" id="UP000504636"/>
    </source>
</evidence>
<gene>
    <name evidence="3 5" type="ORF">BDZ99DRAFT_479548</name>
</gene>
<organism evidence="3">
    <name type="scientific">Mytilinidion resinicola</name>
    <dbReference type="NCBI Taxonomy" id="574789"/>
    <lineage>
        <taxon>Eukaryota</taxon>
        <taxon>Fungi</taxon>
        <taxon>Dikarya</taxon>
        <taxon>Ascomycota</taxon>
        <taxon>Pezizomycotina</taxon>
        <taxon>Dothideomycetes</taxon>
        <taxon>Pleosporomycetidae</taxon>
        <taxon>Mytilinidiales</taxon>
        <taxon>Mytilinidiaceae</taxon>
        <taxon>Mytilinidion</taxon>
    </lineage>
</organism>
<evidence type="ECO:0000256" key="2">
    <source>
        <dbReference type="SAM" id="MobiDB-lite"/>
    </source>
</evidence>
<reference evidence="5" key="2">
    <citation type="submission" date="2020-04" db="EMBL/GenBank/DDBJ databases">
        <authorList>
            <consortium name="NCBI Genome Project"/>
        </authorList>
    </citation>
    <scope>NUCLEOTIDE SEQUENCE</scope>
    <source>
        <strain evidence="5">CBS 304.34</strain>
    </source>
</reference>
<accession>A0A6A6YCF3</accession>
<feature type="region of interest" description="Disordered" evidence="2">
    <location>
        <begin position="1"/>
        <end position="124"/>
    </location>
</feature>
<reference evidence="3 5" key="1">
    <citation type="journal article" date="2020" name="Stud. Mycol.">
        <title>101 Dothideomycetes genomes: a test case for predicting lifestyles and emergence of pathogens.</title>
        <authorList>
            <person name="Haridas S."/>
            <person name="Albert R."/>
            <person name="Binder M."/>
            <person name="Bloem J."/>
            <person name="Labutti K."/>
            <person name="Salamov A."/>
            <person name="Andreopoulos B."/>
            <person name="Baker S."/>
            <person name="Barry K."/>
            <person name="Bills G."/>
            <person name="Bluhm B."/>
            <person name="Cannon C."/>
            <person name="Castanera R."/>
            <person name="Culley D."/>
            <person name="Daum C."/>
            <person name="Ezra D."/>
            <person name="Gonzalez J."/>
            <person name="Henrissat B."/>
            <person name="Kuo A."/>
            <person name="Liang C."/>
            <person name="Lipzen A."/>
            <person name="Lutzoni F."/>
            <person name="Magnuson J."/>
            <person name="Mondo S."/>
            <person name="Nolan M."/>
            <person name="Ohm R."/>
            <person name="Pangilinan J."/>
            <person name="Park H.-J."/>
            <person name="Ramirez L."/>
            <person name="Alfaro M."/>
            <person name="Sun H."/>
            <person name="Tritt A."/>
            <person name="Yoshinaga Y."/>
            <person name="Zwiers L.-H."/>
            <person name="Turgeon B."/>
            <person name="Goodwin S."/>
            <person name="Spatafora J."/>
            <person name="Crous P."/>
            <person name="Grigoriev I."/>
        </authorList>
    </citation>
    <scope>NUCLEOTIDE SEQUENCE</scope>
    <source>
        <strain evidence="3 5">CBS 304.34</strain>
    </source>
</reference>
<name>A0A6A6YCF3_9PEZI</name>
<evidence type="ECO:0000313" key="3">
    <source>
        <dbReference type="EMBL" id="KAF2806279.1"/>
    </source>
</evidence>
<keyword evidence="4" id="KW-1185">Reference proteome</keyword>
<dbReference type="AlphaFoldDB" id="A0A6A6YCF3"/>
<dbReference type="Proteomes" id="UP000504636">
    <property type="component" value="Unplaced"/>
</dbReference>
<protein>
    <submittedName>
        <fullName evidence="3 5">Uncharacterized protein</fullName>
    </submittedName>
</protein>
<dbReference type="EMBL" id="MU003707">
    <property type="protein sequence ID" value="KAF2806279.1"/>
    <property type="molecule type" value="Genomic_DNA"/>
</dbReference>
<feature type="compositionally biased region" description="Polar residues" evidence="2">
    <location>
        <begin position="43"/>
        <end position="63"/>
    </location>
</feature>
<evidence type="ECO:0000256" key="1">
    <source>
        <dbReference type="SAM" id="Coils"/>
    </source>
</evidence>
<feature type="compositionally biased region" description="Polar residues" evidence="2">
    <location>
        <begin position="1"/>
        <end position="21"/>
    </location>
</feature>
<sequence length="159" mass="17344">MDENKIQQMIANSTHSFSKQIEQVKAELEKTAGPGQKTVPTRRPQSIMASSQASNFSVYQSHDGTGVSMMQLAGRPSPQDRLGAYESAGDQHGMPIGQYDDDSEEGYDDEMESQGGQGRGQSMEQIAFSKALALEGEVEKLKEQMQEVLAKVTELEAGK</sequence>
<proteinExistence type="predicted"/>
<evidence type="ECO:0000313" key="5">
    <source>
        <dbReference type="RefSeq" id="XP_033573243.1"/>
    </source>
</evidence>
<feature type="coiled-coil region" evidence="1">
    <location>
        <begin position="131"/>
        <end position="158"/>
    </location>
</feature>
<dbReference type="RefSeq" id="XP_033573243.1">
    <property type="nucleotide sequence ID" value="XM_033722246.1"/>
</dbReference>
<feature type="compositionally biased region" description="Acidic residues" evidence="2">
    <location>
        <begin position="99"/>
        <end position="112"/>
    </location>
</feature>
<reference evidence="5" key="3">
    <citation type="submission" date="2025-04" db="UniProtKB">
        <authorList>
            <consortium name="RefSeq"/>
        </authorList>
    </citation>
    <scope>IDENTIFICATION</scope>
    <source>
        <strain evidence="5">CBS 304.34</strain>
    </source>
</reference>
<dbReference type="GeneID" id="54463139"/>
<keyword evidence="1" id="KW-0175">Coiled coil</keyword>